<dbReference type="InterPro" id="IPR000719">
    <property type="entry name" value="Prot_kinase_dom"/>
</dbReference>
<keyword evidence="17" id="KW-0472">Membrane</keyword>
<dbReference type="SUPFAM" id="SSF51110">
    <property type="entry name" value="alpha-D-mannose-specific plant lectins"/>
    <property type="match status" value="2"/>
</dbReference>
<dbReference type="Gene3D" id="3.30.200.20">
    <property type="entry name" value="Phosphorylase Kinase, domain 1"/>
    <property type="match status" value="1"/>
</dbReference>
<gene>
    <name evidence="21" type="ORF">FH972_002861</name>
</gene>
<keyword evidence="7 15" id="KW-0067">ATP-binding</keyword>
<evidence type="ECO:0000259" key="19">
    <source>
        <dbReference type="PROSITE" id="PS50011"/>
    </source>
</evidence>
<dbReference type="SMART" id="SM00220">
    <property type="entry name" value="S_TKc"/>
    <property type="match status" value="1"/>
</dbReference>
<feature type="region of interest" description="PFYRE" evidence="14">
    <location>
        <begin position="549"/>
        <end position="640"/>
    </location>
</feature>
<evidence type="ECO:0000313" key="21">
    <source>
        <dbReference type="EMBL" id="KAE7998303.1"/>
    </source>
</evidence>
<organism evidence="21 22">
    <name type="scientific">Carpinus fangiana</name>
    <dbReference type="NCBI Taxonomy" id="176857"/>
    <lineage>
        <taxon>Eukaryota</taxon>
        <taxon>Viridiplantae</taxon>
        <taxon>Streptophyta</taxon>
        <taxon>Embryophyta</taxon>
        <taxon>Tracheophyta</taxon>
        <taxon>Spermatophyta</taxon>
        <taxon>Magnoliopsida</taxon>
        <taxon>eudicotyledons</taxon>
        <taxon>Gunneridae</taxon>
        <taxon>Pentapetalae</taxon>
        <taxon>rosids</taxon>
        <taxon>fabids</taxon>
        <taxon>Fagales</taxon>
        <taxon>Betulaceae</taxon>
        <taxon>Carpinus</taxon>
    </lineage>
</organism>
<feature type="domain" description="Protein kinase" evidence="19">
    <location>
        <begin position="716"/>
        <end position="977"/>
    </location>
</feature>
<dbReference type="PROSITE" id="PS50927">
    <property type="entry name" value="BULB_LECTIN"/>
    <property type="match status" value="1"/>
</dbReference>
<dbReference type="Proteomes" id="UP000327013">
    <property type="component" value="Chromosome 1"/>
</dbReference>
<feature type="binding site" evidence="15">
    <location>
        <position position="745"/>
    </location>
    <ligand>
        <name>ATP</name>
        <dbReference type="ChEBI" id="CHEBI:30616"/>
    </ligand>
</feature>
<evidence type="ECO:0000256" key="14">
    <source>
        <dbReference type="PROSITE-ProRule" id="PRU01191"/>
    </source>
</evidence>
<dbReference type="OrthoDB" id="646981at2759"/>
<evidence type="ECO:0000256" key="12">
    <source>
        <dbReference type="ARBA" id="ARBA00023242"/>
    </source>
</evidence>
<dbReference type="PANTHER" id="PTHR24348:SF53">
    <property type="entry name" value="SERINE_THREONINE-PROTEIN KINASE ATG1T"/>
    <property type="match status" value="1"/>
</dbReference>
<evidence type="ECO:0000256" key="6">
    <source>
        <dbReference type="ARBA" id="ARBA00022777"/>
    </source>
</evidence>
<name>A0A5N6QJA2_9ROSI</name>
<accession>A0A5N6QJA2</accession>
<evidence type="ECO:0000256" key="9">
    <source>
        <dbReference type="ARBA" id="ARBA00023157"/>
    </source>
</evidence>
<keyword evidence="9" id="KW-1015">Disulfide bond</keyword>
<dbReference type="GO" id="GO:0000045">
    <property type="term" value="P:autophagosome assembly"/>
    <property type="evidence" value="ECO:0007669"/>
    <property type="project" value="TreeGrafter"/>
</dbReference>
<proteinExistence type="inferred from homology"/>
<dbReference type="Pfam" id="PF00069">
    <property type="entry name" value="Pkinase"/>
    <property type="match status" value="1"/>
</dbReference>
<keyword evidence="22" id="KW-1185">Reference proteome</keyword>
<keyword evidence="8" id="KW-0805">Transcription regulation</keyword>
<dbReference type="GO" id="GO:0005829">
    <property type="term" value="C:cytosol"/>
    <property type="evidence" value="ECO:0007669"/>
    <property type="project" value="TreeGrafter"/>
</dbReference>
<evidence type="ECO:0000256" key="10">
    <source>
        <dbReference type="ARBA" id="ARBA00023163"/>
    </source>
</evidence>
<keyword evidence="5 15" id="KW-0547">Nucleotide-binding</keyword>
<dbReference type="InterPro" id="IPR001480">
    <property type="entry name" value="Bulb-type_lectin_dom"/>
</dbReference>
<dbReference type="SUPFAM" id="SSF56112">
    <property type="entry name" value="Protein kinase-like (PK-like)"/>
    <property type="match status" value="1"/>
</dbReference>
<dbReference type="GO" id="GO:0000407">
    <property type="term" value="C:phagophore assembly site"/>
    <property type="evidence" value="ECO:0007669"/>
    <property type="project" value="TreeGrafter"/>
</dbReference>
<dbReference type="PROSITE" id="PS00108">
    <property type="entry name" value="PROTEIN_KINASE_ST"/>
    <property type="match status" value="1"/>
</dbReference>
<dbReference type="PROSITE" id="PS50011">
    <property type="entry name" value="PROTEIN_KINASE_DOM"/>
    <property type="match status" value="1"/>
</dbReference>
<dbReference type="InterPro" id="IPR011009">
    <property type="entry name" value="Kinase-like_dom_sf"/>
</dbReference>
<evidence type="ECO:0000256" key="1">
    <source>
        <dbReference type="ARBA" id="ARBA00004123"/>
    </source>
</evidence>
<dbReference type="InterPro" id="IPR005202">
    <property type="entry name" value="TF_GRAS"/>
</dbReference>
<dbReference type="Gene3D" id="2.90.10.10">
    <property type="entry name" value="Bulb-type lectin domain"/>
    <property type="match status" value="2"/>
</dbReference>
<evidence type="ECO:0000256" key="18">
    <source>
        <dbReference type="SAM" id="SignalP"/>
    </source>
</evidence>
<comment type="subcellular location">
    <subcellularLocation>
        <location evidence="1">Nucleus</location>
    </subcellularLocation>
</comment>
<feature type="chain" id="PRO_5024292956" description="Protein kinase domain-containing protein" evidence="18">
    <location>
        <begin position="22"/>
        <end position="1503"/>
    </location>
</feature>
<feature type="short sequence motif" description="VHIID" evidence="14">
    <location>
        <begin position="466"/>
        <end position="470"/>
    </location>
</feature>
<evidence type="ECO:0000256" key="2">
    <source>
        <dbReference type="ARBA" id="ARBA00006234"/>
    </source>
</evidence>
<evidence type="ECO:0000259" key="20">
    <source>
        <dbReference type="PROSITE" id="PS50927"/>
    </source>
</evidence>
<keyword evidence="10" id="KW-0804">Transcription</keyword>
<dbReference type="PANTHER" id="PTHR24348">
    <property type="entry name" value="SERINE/THREONINE-PROTEIN KINASE UNC-51-RELATED"/>
    <property type="match status" value="1"/>
</dbReference>
<evidence type="ECO:0000256" key="13">
    <source>
        <dbReference type="ARBA" id="ARBA00058225"/>
    </source>
</evidence>
<dbReference type="EMBL" id="CM017321">
    <property type="protein sequence ID" value="KAE7998303.1"/>
    <property type="molecule type" value="Genomic_DNA"/>
</dbReference>
<keyword evidence="4 18" id="KW-0732">Signal</keyword>
<feature type="region of interest" description="Disordered" evidence="16">
    <location>
        <begin position="302"/>
        <end position="323"/>
    </location>
</feature>
<dbReference type="SMART" id="SM00108">
    <property type="entry name" value="B_lectin"/>
    <property type="match status" value="1"/>
</dbReference>
<dbReference type="GO" id="GO:0005524">
    <property type="term" value="F:ATP binding"/>
    <property type="evidence" value="ECO:0007669"/>
    <property type="project" value="UniProtKB-UniRule"/>
</dbReference>
<feature type="signal peptide" evidence="18">
    <location>
        <begin position="1"/>
        <end position="21"/>
    </location>
</feature>
<evidence type="ECO:0008006" key="23">
    <source>
        <dbReference type="Google" id="ProtNLM"/>
    </source>
</evidence>
<evidence type="ECO:0000256" key="11">
    <source>
        <dbReference type="ARBA" id="ARBA00023180"/>
    </source>
</evidence>
<dbReference type="InterPro" id="IPR017441">
    <property type="entry name" value="Protein_kinase_ATP_BS"/>
</dbReference>
<dbReference type="GO" id="GO:0010506">
    <property type="term" value="P:regulation of autophagy"/>
    <property type="evidence" value="ECO:0007669"/>
    <property type="project" value="InterPro"/>
</dbReference>
<evidence type="ECO:0000256" key="16">
    <source>
        <dbReference type="SAM" id="MobiDB-lite"/>
    </source>
</evidence>
<dbReference type="Pfam" id="PF01453">
    <property type="entry name" value="B_lectin"/>
    <property type="match status" value="1"/>
</dbReference>
<dbReference type="GO" id="GO:0004674">
    <property type="term" value="F:protein serine/threonine kinase activity"/>
    <property type="evidence" value="ECO:0007669"/>
    <property type="project" value="InterPro"/>
</dbReference>
<comment type="caution">
    <text evidence="14">Lacks conserved residue(s) required for the propagation of feature annotation.</text>
</comment>
<evidence type="ECO:0000256" key="4">
    <source>
        <dbReference type="ARBA" id="ARBA00022729"/>
    </source>
</evidence>
<evidence type="ECO:0000256" key="15">
    <source>
        <dbReference type="PROSITE-ProRule" id="PRU10141"/>
    </source>
</evidence>
<evidence type="ECO:0000256" key="3">
    <source>
        <dbReference type="ARBA" id="ARBA00022679"/>
    </source>
</evidence>
<comment type="similarity">
    <text evidence="14">Belongs to the GRAS family.</text>
</comment>
<sequence length="1503" mass="168248">MSLLFLGISHLATLWILEKCAKEQSSVATLWGMWIHPNSQLPGLVYQCLNPGLKQNRLPCALELEPMRPIEMHMLVKHHKGHFCEPIEPGGFFPIRKSHDAAVGDLVSMLKKAPPLRAEFSNSLNVPQASGPEIWSNSIQERNAAVQHAASASMTSSGFITLKTTADALKELQDFRKMKNLLVEQGEEDYVTLALGRWDEDGGIMSIGLHFSISMNSMEYEPINYLFNSSCIDELHECSLEAAFSFEREDLFSPNTIPDGAIDDDDDCLERLLQLEEDQLVEFGAICQDTVMDLDQCGLEIGSDDHGMNEENQESASVSTEGNSPLRGVQEELMQESSLTDLLLMGAEAVENKNWLLASAAVGKLNYLLIDIDNGYGDDLFKRLALFFTRGLHYMSVNALKMQRELYSTCLEEALCTVSQRSQDVEEHNNTIFAFQILQELSPYVKFAHFMANQAIIEATRGDREVHVIDFDIMEGIQWPPLMVELAMRKDTVFRVTAIIVDKKNGVYVEQTGRRLREYADSINLPFMFGQMVMEREEDFERIEVGNTFIANCMIHQLHMPNRTFSLVKTFLGGMIKLSPKILILVQEELFNFGRIPSMSFVEFFCEALHHYTALTDSLVKSYSGVYKMGLRLIEKEFLGSRILESLNQFPSDEEERMQWRSQGFASLKGGFRRIPTDGRTRYLGFTNRAIVVELETQMETETAPDDTEPVKGGDYVLESKLGEGSFSTVWKAEHKLSGQVVALKQVYLSRLNRHLRSCLDCELNFLSSVNHPNIVRLFEVFQVRGCIFLVLDFCAGGNLASFIRLHGRVQEQIARGFMQQLGAALEVLNSRHIIHRDLKPENILLSVPNDDAVLKVSDFGLSRSVHPSDYVETVCGTPLYMAPEVLQFQRYDEKVDMWSVGAILFELLNGYPPFRGRTNVQLLQNIKACKCLPFSQLFLPGLHPDCVDICSRLLSLNPGGRAQPNQSGCISLNTILSPTQRSFWPSNNSRFAFGFYQSQGTTGYAVGIWLAGKQKKTVVWTAIRDGQPITSNASATLELTRDGMLLSGTEHIITNATGSVSCAAMHNNGNFVLFGKGSNITVWQSFDHPTNTILGGQSLFAGGQLFSSLNKSDEYPTRSRFHLKMQGDGNLVLYPTNTTETSDDAYWSSHTQGYGSKSRLYLNITGSLCIINDTASSNTVKTLYEKSASSAPNNDAIYRSTLDSDGIFRLYSHAYDGSDEFNVSTLWEVLKDRCDVKAFCGFNSYCTFNDIQAVCHCLPGTDFVDPSDWSLGCDKNFSDGVCTGGKENKALYHIKNLEYIKWGDRPYAKVPLSTKEECERSCLEDCYCGAALFAADSSAVSFSCSKQSLPLRYVRRSLGEETTVIFKVSNEADNKKKPLDVNVIVRKTTIVQILLVTFGFTALSCVALAISGLFVFKSRVLKYRRLLENGNLGANEEVTLRLFSRNIELNVSDDDEICLSSWIYKCFVGRELDKIMRGEEVDKTTLENMVSIPPCPAPTSGV</sequence>
<evidence type="ECO:0000313" key="22">
    <source>
        <dbReference type="Proteomes" id="UP000327013"/>
    </source>
</evidence>
<dbReference type="InterPro" id="IPR036426">
    <property type="entry name" value="Bulb-type_lectin_dom_sf"/>
</dbReference>
<dbReference type="GO" id="GO:0016020">
    <property type="term" value="C:membrane"/>
    <property type="evidence" value="ECO:0007669"/>
    <property type="project" value="TreeGrafter"/>
</dbReference>
<dbReference type="FunFam" id="1.10.510.10:FF:000571">
    <property type="entry name" value="Maternal embryonic leucine zipper kinase"/>
    <property type="match status" value="1"/>
</dbReference>
<dbReference type="PROSITE" id="PS50985">
    <property type="entry name" value="GRAS"/>
    <property type="match status" value="1"/>
</dbReference>
<protein>
    <recommendedName>
        <fullName evidence="23">Protein kinase domain-containing protein</fullName>
    </recommendedName>
</protein>
<keyword evidence="6" id="KW-0418">Kinase</keyword>
<dbReference type="Gene3D" id="1.10.510.10">
    <property type="entry name" value="Transferase(Phosphotransferase) domain 1"/>
    <property type="match status" value="1"/>
</dbReference>
<reference evidence="21 22" key="1">
    <citation type="submission" date="2019-06" db="EMBL/GenBank/DDBJ databases">
        <title>A chromosomal-level reference genome of Carpinus fangiana (Coryloideae, Betulaceae).</title>
        <authorList>
            <person name="Yang X."/>
            <person name="Wang Z."/>
            <person name="Zhang L."/>
            <person name="Hao G."/>
            <person name="Liu J."/>
            <person name="Yang Y."/>
        </authorList>
    </citation>
    <scope>NUCLEOTIDE SEQUENCE [LARGE SCALE GENOMIC DNA]</scope>
    <source>
        <strain evidence="21">Cfa_2016G</strain>
        <tissue evidence="21">Leaf</tissue>
    </source>
</reference>
<dbReference type="InterPro" id="IPR045269">
    <property type="entry name" value="Atg1-like"/>
</dbReference>
<keyword evidence="17" id="KW-0812">Transmembrane</keyword>
<comment type="function">
    <text evidence="13">CIPK serine-threonine protein kinases interact with CBL proteins. Binding of a CBL protein to the regulatory NAF domain of CIPK protein lead to the activation of the kinase in a calcium-dependent manner.</text>
</comment>
<keyword evidence="17" id="KW-1133">Transmembrane helix</keyword>
<feature type="region of interest" description="SAW" evidence="14">
    <location>
        <begin position="643"/>
        <end position="732"/>
    </location>
</feature>
<evidence type="ECO:0000256" key="5">
    <source>
        <dbReference type="ARBA" id="ARBA00022741"/>
    </source>
</evidence>
<comment type="similarity">
    <text evidence="2">Belongs to the protein kinase superfamily. CAMK Ser/Thr protein kinase family. SNF1 subfamily.</text>
</comment>
<dbReference type="GO" id="GO:0005634">
    <property type="term" value="C:nucleus"/>
    <property type="evidence" value="ECO:0007669"/>
    <property type="project" value="UniProtKB-SubCell"/>
</dbReference>
<dbReference type="PROSITE" id="PS00107">
    <property type="entry name" value="PROTEIN_KINASE_ATP"/>
    <property type="match status" value="1"/>
</dbReference>
<evidence type="ECO:0000256" key="8">
    <source>
        <dbReference type="ARBA" id="ARBA00023015"/>
    </source>
</evidence>
<feature type="transmembrane region" description="Helical" evidence="17">
    <location>
        <begin position="1394"/>
        <end position="1417"/>
    </location>
</feature>
<keyword evidence="12" id="KW-0539">Nucleus</keyword>
<dbReference type="FunFam" id="2.90.10.10:FF:000026">
    <property type="entry name" value="Serine/threonine-protein kinase"/>
    <property type="match status" value="1"/>
</dbReference>
<evidence type="ECO:0000256" key="7">
    <source>
        <dbReference type="ARBA" id="ARBA00022840"/>
    </source>
</evidence>
<dbReference type="GO" id="GO:0005776">
    <property type="term" value="C:autophagosome"/>
    <property type="evidence" value="ECO:0007669"/>
    <property type="project" value="TreeGrafter"/>
</dbReference>
<evidence type="ECO:0000256" key="17">
    <source>
        <dbReference type="SAM" id="Phobius"/>
    </source>
</evidence>
<dbReference type="Pfam" id="PF03514">
    <property type="entry name" value="GRAS"/>
    <property type="match status" value="1"/>
</dbReference>
<keyword evidence="11" id="KW-0325">Glycoprotein</keyword>
<feature type="domain" description="Bulb-type lectin" evidence="20">
    <location>
        <begin position="1091"/>
        <end position="1224"/>
    </location>
</feature>
<keyword evidence="3" id="KW-0808">Transferase</keyword>
<dbReference type="InterPro" id="IPR008271">
    <property type="entry name" value="Ser/Thr_kinase_AS"/>
</dbReference>
<feature type="compositionally biased region" description="Polar residues" evidence="16">
    <location>
        <begin position="314"/>
        <end position="323"/>
    </location>
</feature>